<feature type="binding site" evidence="7">
    <location>
        <position position="124"/>
    </location>
    <ligand>
        <name>S-adenosyl-L-methionine</name>
        <dbReference type="ChEBI" id="CHEBI:59789"/>
    </ligand>
</feature>
<comment type="catalytic activity">
    <reaction evidence="6">
        <text>a 5'-end (N(7)-methyl 5'-triphosphoguanosine)-(2'-O-methyl-ribonucleoside)-(ribonucleotide) in mRNA + S-adenosyl-L-methionine = a 5'-end (N(7)-methyl 5'-triphosphoguanosine)-(2'-O-methyl-ribonucleoside)-(2'-O-methyl-ribonucleotide) in mRNA + S-adenosyl-L-homocysteine + H(+)</text>
        <dbReference type="Rhea" id="RHEA:67024"/>
        <dbReference type="Rhea" id="RHEA-COMP:17169"/>
        <dbReference type="Rhea" id="RHEA-COMP:17170"/>
        <dbReference type="ChEBI" id="CHEBI:15378"/>
        <dbReference type="ChEBI" id="CHEBI:57856"/>
        <dbReference type="ChEBI" id="CHEBI:59789"/>
        <dbReference type="ChEBI" id="CHEBI:167612"/>
        <dbReference type="ChEBI" id="CHEBI:167614"/>
        <dbReference type="EC" id="2.1.1.296"/>
    </reaction>
</comment>
<sequence>MNTSFFDVNNGFEKKFSFVHEKNWTLPSEKLLFKEPLWTLESLMFMKKELNDTKSLLNDKGEQWQEHTARINPAKLVINFIRDRIQPEILTQAWCKFYEILSNYRLIPEEAENFKSLHLCEAPGAFISALNCYLCTNHSAIHWKWFANTLNPYYEGINVNDVVCDDRLLFPTIKHWYFGQDDTGDITNPKFSKDLNDFMGEKYFFDLITADGSVNCTENPAEQEETVSELHFAELLVALHNLSPGANFVLKKFTVFECNTICKMYFLNCVFKQVHVFKPFTSKSGNSEVYVICLGYVGIETLNAYLTRVSETYRSMKSKAMFPLEAIPESFMLQLQECASLFVEQQKKTITENIHLYSIPFANYSLELREVQRLCAAEYLKRCHIHRNMIFDKLFPFENQIVSNFHDKNNRNLRTFRFQAIGEVFENLEKSKSMSRQDVILDVDKRMNKCFPLEEKRHLEDEEWCLVPKDIINKMRTKGYSKWLLVGKKISFIQNSKFCNPMLLHLWNRISYDPQVEFRNYLPTACCYWDINSLSSLILENCFPEDFCIISEAQINEASEDDPALNKLKETFKKVFSCNFSSLEGQETDFPKQNRIIYINCTSWIKSLHQEIFIKHCLADILSKVIKFMNLGDSIIICFQSLLTRYTNGLLYMLLSLFEKVIFSLIL</sequence>
<evidence type="ECO:0000256" key="5">
    <source>
        <dbReference type="ARBA" id="ARBA00022691"/>
    </source>
</evidence>
<keyword evidence="4 7" id="KW-0808">Transferase</keyword>
<keyword evidence="10" id="KW-1185">Reference proteome</keyword>
<dbReference type="Gene3D" id="3.40.50.12760">
    <property type="match status" value="1"/>
</dbReference>
<dbReference type="GO" id="GO:0004483">
    <property type="term" value="F:methyltransferase cap1 activity"/>
    <property type="evidence" value="ECO:0007669"/>
    <property type="project" value="TreeGrafter"/>
</dbReference>
<dbReference type="SUPFAM" id="SSF53335">
    <property type="entry name" value="S-adenosyl-L-methionine-dependent methyltransferases"/>
    <property type="match status" value="1"/>
</dbReference>
<feature type="binding site" evidence="7">
    <location>
        <position position="143"/>
    </location>
    <ligand>
        <name>S-adenosyl-L-methionine</name>
        <dbReference type="ChEBI" id="CHEBI:59789"/>
    </ligand>
</feature>
<dbReference type="Pfam" id="PF01728">
    <property type="entry name" value="FtsJ"/>
    <property type="match status" value="1"/>
</dbReference>
<evidence type="ECO:0000256" key="4">
    <source>
        <dbReference type="ARBA" id="ARBA00022679"/>
    </source>
</evidence>
<feature type="active site" description="Proton acceptor" evidence="7">
    <location>
        <position position="251"/>
    </location>
</feature>
<dbReference type="PANTHER" id="PTHR16121:SF2">
    <property type="entry name" value="CAP-SPECIFIC MRNA (NUCLEOSIDE-2'-O-)-METHYLTRANSFERASE 2"/>
    <property type="match status" value="1"/>
</dbReference>
<comment type="caution">
    <text evidence="9">The sequence shown here is derived from an EMBL/GenBank/DDBJ whole genome shotgun (WGS) entry which is preliminary data.</text>
</comment>
<dbReference type="OrthoDB" id="6423741at2759"/>
<dbReference type="GO" id="GO:0120550">
    <property type="term" value="F:methyltransferase cap2 activity"/>
    <property type="evidence" value="ECO:0007669"/>
    <property type="project" value="UniProtKB-EC"/>
</dbReference>
<dbReference type="GO" id="GO:0006370">
    <property type="term" value="P:7-methylguanosine mRNA capping"/>
    <property type="evidence" value="ECO:0007669"/>
    <property type="project" value="TreeGrafter"/>
</dbReference>
<keyword evidence="3 7" id="KW-0489">Methyltransferase</keyword>
<evidence type="ECO:0000256" key="3">
    <source>
        <dbReference type="ARBA" id="ARBA00022603"/>
    </source>
</evidence>
<dbReference type="GO" id="GO:0005634">
    <property type="term" value="C:nucleus"/>
    <property type="evidence" value="ECO:0007669"/>
    <property type="project" value="UniProtKB-ARBA"/>
</dbReference>
<proteinExistence type="predicted"/>
<evidence type="ECO:0000259" key="8">
    <source>
        <dbReference type="PROSITE" id="PS51614"/>
    </source>
</evidence>
<dbReference type="InterPro" id="IPR025807">
    <property type="entry name" value="Adrift-typ_MeTrfase"/>
</dbReference>
<keyword evidence="5 7" id="KW-0949">S-adenosyl-L-methionine</keyword>
<reference evidence="9" key="1">
    <citation type="submission" date="2020-07" db="EMBL/GenBank/DDBJ databases">
        <title>Multicomponent nature underlies the extraordinary mechanical properties of spider dragline silk.</title>
        <authorList>
            <person name="Kono N."/>
            <person name="Nakamura H."/>
            <person name="Mori M."/>
            <person name="Yoshida Y."/>
            <person name="Ohtoshi R."/>
            <person name="Malay A.D."/>
            <person name="Moran D.A.P."/>
            <person name="Tomita M."/>
            <person name="Numata K."/>
            <person name="Arakawa K."/>
        </authorList>
    </citation>
    <scope>NUCLEOTIDE SEQUENCE</scope>
</reference>
<evidence type="ECO:0000313" key="9">
    <source>
        <dbReference type="EMBL" id="GFQ96896.1"/>
    </source>
</evidence>
<evidence type="ECO:0000256" key="7">
    <source>
        <dbReference type="PROSITE-ProRule" id="PRU00946"/>
    </source>
</evidence>
<evidence type="ECO:0000313" key="10">
    <source>
        <dbReference type="Proteomes" id="UP000887116"/>
    </source>
</evidence>
<evidence type="ECO:0000256" key="6">
    <source>
        <dbReference type="ARBA" id="ARBA00049477"/>
    </source>
</evidence>
<dbReference type="GO" id="GO:0032259">
    <property type="term" value="P:methylation"/>
    <property type="evidence" value="ECO:0007669"/>
    <property type="project" value="UniProtKB-KW"/>
</dbReference>
<feature type="domain" description="Adrift-type SAM-dependent 2'-O-MTase" evidence="8">
    <location>
        <begin position="88"/>
        <end position="298"/>
    </location>
</feature>
<dbReference type="EC" id="2.1.1.296" evidence="1"/>
<dbReference type="PROSITE" id="PS51614">
    <property type="entry name" value="SAM_MT_ADRIFT"/>
    <property type="match status" value="1"/>
</dbReference>
<name>A0A8X6G5W9_TRICU</name>
<accession>A0A8X6G5W9</accession>
<protein>
    <recommendedName>
        <fullName evidence="2">Cap-specific mRNA (nucleoside-2'-O-)-methyltransferase 2</fullName>
        <ecNumber evidence="1">2.1.1.296</ecNumber>
    </recommendedName>
</protein>
<dbReference type="EMBL" id="BMAO01034493">
    <property type="protein sequence ID" value="GFQ96896.1"/>
    <property type="molecule type" value="Genomic_DNA"/>
</dbReference>
<evidence type="ECO:0000256" key="2">
    <source>
        <dbReference type="ARBA" id="ARBA00021134"/>
    </source>
</evidence>
<dbReference type="InterPro" id="IPR002877">
    <property type="entry name" value="RNA_MeTrfase_FtsJ_dom"/>
</dbReference>
<gene>
    <name evidence="9" type="primary">CMTR2</name>
    <name evidence="9" type="ORF">TNCT_395361</name>
</gene>
<dbReference type="AlphaFoldDB" id="A0A8X6G5W9"/>
<dbReference type="InterPro" id="IPR029063">
    <property type="entry name" value="SAM-dependent_MTases_sf"/>
</dbReference>
<dbReference type="Proteomes" id="UP000887116">
    <property type="component" value="Unassembled WGS sequence"/>
</dbReference>
<evidence type="ECO:0000256" key="1">
    <source>
        <dbReference type="ARBA" id="ARBA00012770"/>
    </source>
</evidence>
<feature type="binding site" evidence="7">
    <location>
        <position position="211"/>
    </location>
    <ligand>
        <name>S-adenosyl-L-methionine</name>
        <dbReference type="ChEBI" id="CHEBI:59789"/>
    </ligand>
</feature>
<dbReference type="GO" id="GO:0005737">
    <property type="term" value="C:cytoplasm"/>
    <property type="evidence" value="ECO:0007669"/>
    <property type="project" value="TreeGrafter"/>
</dbReference>
<dbReference type="InterPro" id="IPR050851">
    <property type="entry name" value="mRNA_Cap_2O-Ribose_MeTrfase"/>
</dbReference>
<organism evidence="9 10">
    <name type="scientific">Trichonephila clavata</name>
    <name type="common">Joro spider</name>
    <name type="synonym">Nephila clavata</name>
    <dbReference type="NCBI Taxonomy" id="2740835"/>
    <lineage>
        <taxon>Eukaryota</taxon>
        <taxon>Metazoa</taxon>
        <taxon>Ecdysozoa</taxon>
        <taxon>Arthropoda</taxon>
        <taxon>Chelicerata</taxon>
        <taxon>Arachnida</taxon>
        <taxon>Araneae</taxon>
        <taxon>Araneomorphae</taxon>
        <taxon>Entelegynae</taxon>
        <taxon>Araneoidea</taxon>
        <taxon>Nephilidae</taxon>
        <taxon>Trichonephila</taxon>
    </lineage>
</organism>
<dbReference type="PANTHER" id="PTHR16121">
    <property type="entry name" value="CAP-SPECIFIC MRNA (NUCLEOSIDE-2'-O-)-METHYLTRANSFERASE 1-RELATED"/>
    <property type="match status" value="1"/>
</dbReference>